<evidence type="ECO:0000313" key="2">
    <source>
        <dbReference type="EMBL" id="CAG6555005.1"/>
    </source>
</evidence>
<accession>A0A8D8IHZ2</accession>
<feature type="compositionally biased region" description="Basic residues" evidence="1">
    <location>
        <begin position="58"/>
        <end position="68"/>
    </location>
</feature>
<proteinExistence type="predicted"/>
<evidence type="ECO:0000256" key="1">
    <source>
        <dbReference type="SAM" id="MobiDB-lite"/>
    </source>
</evidence>
<feature type="region of interest" description="Disordered" evidence="1">
    <location>
        <begin position="19"/>
        <end position="73"/>
    </location>
</feature>
<protein>
    <submittedName>
        <fullName evidence="2">(northern house mosquito) hypothetical protein</fullName>
    </submittedName>
</protein>
<dbReference type="EMBL" id="HBUE01147552">
    <property type="protein sequence ID" value="CAG6503744.1"/>
    <property type="molecule type" value="Transcribed_RNA"/>
</dbReference>
<name>A0A8D8IHZ2_CULPI</name>
<dbReference type="EMBL" id="HBUE01252478">
    <property type="protein sequence ID" value="CAG6555003.1"/>
    <property type="molecule type" value="Transcribed_RNA"/>
</dbReference>
<sequence length="119" mass="13579">MASQKLMLTVPPLFWTSPDRRVPLPPGKHPNVERFQPASSKNPAPPSSSRPIRSGVTRNKKFRNRRTLNRSPESSVQSLFFFFFANCTRETNAIRFLIKFRAPEKCKKKLSSSSSLISE</sequence>
<dbReference type="AlphaFoldDB" id="A0A8D8IHZ2"/>
<reference evidence="2" key="1">
    <citation type="submission" date="2021-05" db="EMBL/GenBank/DDBJ databases">
        <authorList>
            <person name="Alioto T."/>
            <person name="Alioto T."/>
            <person name="Gomez Garrido J."/>
        </authorList>
    </citation>
    <scope>NUCLEOTIDE SEQUENCE</scope>
</reference>
<dbReference type="EMBL" id="HBUE01252484">
    <property type="protein sequence ID" value="CAG6555005.1"/>
    <property type="molecule type" value="Transcribed_RNA"/>
</dbReference>
<organism evidence="2">
    <name type="scientific">Culex pipiens</name>
    <name type="common">House mosquito</name>
    <dbReference type="NCBI Taxonomy" id="7175"/>
    <lineage>
        <taxon>Eukaryota</taxon>
        <taxon>Metazoa</taxon>
        <taxon>Ecdysozoa</taxon>
        <taxon>Arthropoda</taxon>
        <taxon>Hexapoda</taxon>
        <taxon>Insecta</taxon>
        <taxon>Pterygota</taxon>
        <taxon>Neoptera</taxon>
        <taxon>Endopterygota</taxon>
        <taxon>Diptera</taxon>
        <taxon>Nematocera</taxon>
        <taxon>Culicoidea</taxon>
        <taxon>Culicidae</taxon>
        <taxon>Culicinae</taxon>
        <taxon>Culicini</taxon>
        <taxon>Culex</taxon>
        <taxon>Culex</taxon>
    </lineage>
</organism>
<dbReference type="EMBL" id="HBUE01147558">
    <property type="protein sequence ID" value="CAG6503746.1"/>
    <property type="molecule type" value="Transcribed_RNA"/>
</dbReference>